<organism evidence="5 6">
    <name type="scientific">Bacillus taeanensis</name>
    <dbReference type="NCBI Taxonomy" id="273032"/>
    <lineage>
        <taxon>Bacteria</taxon>
        <taxon>Bacillati</taxon>
        <taxon>Bacillota</taxon>
        <taxon>Bacilli</taxon>
        <taxon>Bacillales</taxon>
        <taxon>Bacillaceae</taxon>
        <taxon>Bacillus</taxon>
    </lineage>
</organism>
<comment type="caution">
    <text evidence="5">The sequence shown here is derived from an EMBL/GenBank/DDBJ whole genome shotgun (WGS) entry which is preliminary data.</text>
</comment>
<dbReference type="InterPro" id="IPR023187">
    <property type="entry name" value="Tscrpt_reg_MarR-type_CS"/>
</dbReference>
<evidence type="ECO:0000313" key="6">
    <source>
        <dbReference type="Proteomes" id="UP000253314"/>
    </source>
</evidence>
<dbReference type="InterPro" id="IPR000835">
    <property type="entry name" value="HTH_MarR-typ"/>
</dbReference>
<evidence type="ECO:0000313" key="5">
    <source>
        <dbReference type="EMBL" id="RBW68657.1"/>
    </source>
</evidence>
<keyword evidence="1" id="KW-0805">Transcription regulation</keyword>
<proteinExistence type="predicted"/>
<protein>
    <submittedName>
        <fullName evidence="5">MarR family transcriptional regulator</fullName>
    </submittedName>
</protein>
<keyword evidence="2" id="KW-0238">DNA-binding</keyword>
<dbReference type="GO" id="GO:0003700">
    <property type="term" value="F:DNA-binding transcription factor activity"/>
    <property type="evidence" value="ECO:0007669"/>
    <property type="project" value="InterPro"/>
</dbReference>
<evidence type="ECO:0000256" key="1">
    <source>
        <dbReference type="ARBA" id="ARBA00023015"/>
    </source>
</evidence>
<dbReference type="EMBL" id="QOCW01000018">
    <property type="protein sequence ID" value="RBW68657.1"/>
    <property type="molecule type" value="Genomic_DNA"/>
</dbReference>
<dbReference type="SUPFAM" id="SSF46785">
    <property type="entry name" value="Winged helix' DNA-binding domain"/>
    <property type="match status" value="1"/>
</dbReference>
<accession>A0A366XRY3</accession>
<dbReference type="OrthoDB" id="9799747at2"/>
<dbReference type="PROSITE" id="PS50995">
    <property type="entry name" value="HTH_MARR_2"/>
    <property type="match status" value="1"/>
</dbReference>
<dbReference type="Gene3D" id="1.10.10.10">
    <property type="entry name" value="Winged helix-like DNA-binding domain superfamily/Winged helix DNA-binding domain"/>
    <property type="match status" value="1"/>
</dbReference>
<keyword evidence="6" id="KW-1185">Reference proteome</keyword>
<sequence>MERKCTNHPFMVFMQTSRAIQERIREDMTRNHLTITEFSVLEVLFHKGKQTIQQIGKSILISSGSMTYIIDKLEQKSLLKRHACPKDRRVIHAALTEDGMELMKKIMPEHEEFVDYTFDSLNSDELETLVRLLKKVRERV</sequence>
<dbReference type="PANTHER" id="PTHR42756:SF1">
    <property type="entry name" value="TRANSCRIPTIONAL REPRESSOR OF EMRAB OPERON"/>
    <property type="match status" value="1"/>
</dbReference>
<keyword evidence="3" id="KW-0804">Transcription</keyword>
<dbReference type="PRINTS" id="PR00598">
    <property type="entry name" value="HTHMARR"/>
</dbReference>
<dbReference type="SMART" id="SM00347">
    <property type="entry name" value="HTH_MARR"/>
    <property type="match status" value="1"/>
</dbReference>
<evidence type="ECO:0000256" key="3">
    <source>
        <dbReference type="ARBA" id="ARBA00023163"/>
    </source>
</evidence>
<dbReference type="Pfam" id="PF01047">
    <property type="entry name" value="MarR"/>
    <property type="match status" value="1"/>
</dbReference>
<dbReference type="PROSITE" id="PS01117">
    <property type="entry name" value="HTH_MARR_1"/>
    <property type="match status" value="1"/>
</dbReference>
<dbReference type="PANTHER" id="PTHR42756">
    <property type="entry name" value="TRANSCRIPTIONAL REGULATOR, MARR"/>
    <property type="match status" value="1"/>
</dbReference>
<dbReference type="AlphaFoldDB" id="A0A366XRY3"/>
<gene>
    <name evidence="5" type="ORF">DS031_15750</name>
</gene>
<dbReference type="InterPro" id="IPR036390">
    <property type="entry name" value="WH_DNA-bd_sf"/>
</dbReference>
<feature type="domain" description="HTH marR-type" evidence="4">
    <location>
        <begin position="6"/>
        <end position="138"/>
    </location>
</feature>
<name>A0A366XRY3_9BACI</name>
<dbReference type="GO" id="GO:0003677">
    <property type="term" value="F:DNA binding"/>
    <property type="evidence" value="ECO:0007669"/>
    <property type="project" value="UniProtKB-KW"/>
</dbReference>
<reference evidence="5 6" key="1">
    <citation type="submission" date="2018-07" db="EMBL/GenBank/DDBJ databases">
        <title>Lottiidibacillus patelloidae gen. nov., sp. nov., isolated from the intestinal tract of a marine limpet and the reclassification of B. taeanensis BH030017T, B. algicola KMM 3737T and B. hwajinpoensis SW-72T as genus Lottiidibacillus.</title>
        <authorList>
            <person name="Liu R."/>
            <person name="Huang Z."/>
        </authorList>
    </citation>
    <scope>NUCLEOTIDE SEQUENCE [LARGE SCALE GENOMIC DNA]</scope>
    <source>
        <strain evidence="5 6">BH030017</strain>
    </source>
</reference>
<dbReference type="Proteomes" id="UP000253314">
    <property type="component" value="Unassembled WGS sequence"/>
</dbReference>
<evidence type="ECO:0000256" key="2">
    <source>
        <dbReference type="ARBA" id="ARBA00023125"/>
    </source>
</evidence>
<evidence type="ECO:0000259" key="4">
    <source>
        <dbReference type="PROSITE" id="PS50995"/>
    </source>
</evidence>
<dbReference type="InterPro" id="IPR036388">
    <property type="entry name" value="WH-like_DNA-bd_sf"/>
</dbReference>